<dbReference type="RefSeq" id="XP_025401708.1">
    <property type="nucleotide sequence ID" value="XM_025539193.1"/>
</dbReference>
<evidence type="ECO:0000313" key="2">
    <source>
        <dbReference type="Proteomes" id="UP000247233"/>
    </source>
</evidence>
<dbReference type="GeneID" id="37061430"/>
<name>A0A317WS74_9EURO</name>
<dbReference type="VEuPathDB" id="FungiDB:BO70DRAFT_286236"/>
<organism evidence="1 2">
    <name type="scientific">Aspergillus heteromorphus CBS 117.55</name>
    <dbReference type="NCBI Taxonomy" id="1448321"/>
    <lineage>
        <taxon>Eukaryota</taxon>
        <taxon>Fungi</taxon>
        <taxon>Dikarya</taxon>
        <taxon>Ascomycota</taxon>
        <taxon>Pezizomycotina</taxon>
        <taxon>Eurotiomycetes</taxon>
        <taxon>Eurotiomycetidae</taxon>
        <taxon>Eurotiales</taxon>
        <taxon>Aspergillaceae</taxon>
        <taxon>Aspergillus</taxon>
        <taxon>Aspergillus subgen. Circumdati</taxon>
    </lineage>
</organism>
<reference evidence="1 2" key="1">
    <citation type="submission" date="2016-12" db="EMBL/GenBank/DDBJ databases">
        <title>The genomes of Aspergillus section Nigri reveals drivers in fungal speciation.</title>
        <authorList>
            <consortium name="DOE Joint Genome Institute"/>
            <person name="Vesth T.C."/>
            <person name="Nybo J."/>
            <person name="Theobald S."/>
            <person name="Brandl J."/>
            <person name="Frisvad J.C."/>
            <person name="Nielsen K.F."/>
            <person name="Lyhne E.K."/>
            <person name="Kogle M.E."/>
            <person name="Kuo A."/>
            <person name="Riley R."/>
            <person name="Clum A."/>
            <person name="Nolan M."/>
            <person name="Lipzen A."/>
            <person name="Salamov A."/>
            <person name="Henrissat B."/>
            <person name="Wiebenga A."/>
            <person name="De Vries R.P."/>
            <person name="Grigoriev I.V."/>
            <person name="Mortensen U.H."/>
            <person name="Andersen M.R."/>
            <person name="Baker S.E."/>
        </authorList>
    </citation>
    <scope>NUCLEOTIDE SEQUENCE [LARGE SCALE GENOMIC DNA]</scope>
    <source>
        <strain evidence="1 2">CBS 117.55</strain>
    </source>
</reference>
<keyword evidence="2" id="KW-1185">Reference proteome</keyword>
<dbReference type="OrthoDB" id="245563at2759"/>
<comment type="caution">
    <text evidence="1">The sequence shown here is derived from an EMBL/GenBank/DDBJ whole genome shotgun (WGS) entry which is preliminary data.</text>
</comment>
<protein>
    <submittedName>
        <fullName evidence="1">Uncharacterized protein</fullName>
    </submittedName>
</protein>
<dbReference type="EMBL" id="MSFL01000005">
    <property type="protein sequence ID" value="PWY88172.1"/>
    <property type="molecule type" value="Genomic_DNA"/>
</dbReference>
<dbReference type="STRING" id="1448321.A0A317WS74"/>
<proteinExistence type="predicted"/>
<dbReference type="AlphaFoldDB" id="A0A317WS74"/>
<accession>A0A317WS74</accession>
<evidence type="ECO:0000313" key="1">
    <source>
        <dbReference type="EMBL" id="PWY88172.1"/>
    </source>
</evidence>
<sequence>MDDALCGPDNTSWCVGLYKRLAAGADPQPVGSPAVIDWLAKTAKAVIIANYPLGTWDEHHAVMGSLPAYVREGGRLIIGLADQEPLYGDRLDSVFAQFGVPWRQGDRADTSYMLNDACDLPPGGTRDALPLLYNMEAVNVRDARRGERLFQPVQGATRDASTDDVIEMPEENWQAAIAGAKVGDGYLVYCGDVHMRDESIDVIATLCGV</sequence>
<gene>
    <name evidence="1" type="ORF">BO70DRAFT_286236</name>
</gene>
<dbReference type="Proteomes" id="UP000247233">
    <property type="component" value="Unassembled WGS sequence"/>
</dbReference>